<dbReference type="STRING" id="266779.Meso_1233"/>
<reference evidence="1" key="1">
    <citation type="submission" date="2006-06" db="EMBL/GenBank/DDBJ databases">
        <title>Complete sequence of chromosome of Chelativorans sp. BNC1.</title>
        <authorList>
            <consortium name="US DOE Joint Genome Institute"/>
            <person name="Copeland A."/>
            <person name="Lucas S."/>
            <person name="Lapidus A."/>
            <person name="Barry K."/>
            <person name="Detter J.C."/>
            <person name="Glavina del Rio T."/>
            <person name="Hammon N."/>
            <person name="Israni S."/>
            <person name="Dalin E."/>
            <person name="Tice H."/>
            <person name="Pitluck S."/>
            <person name="Chertkov O."/>
            <person name="Brettin T."/>
            <person name="Bruce D."/>
            <person name="Han C."/>
            <person name="Tapia R."/>
            <person name="Gilna P."/>
            <person name="Schmutz J."/>
            <person name="Larimer F."/>
            <person name="Land M."/>
            <person name="Hauser L."/>
            <person name="Kyrpides N."/>
            <person name="Mikhailova N."/>
            <person name="Richardson P."/>
        </authorList>
    </citation>
    <scope>NUCLEOTIDE SEQUENCE</scope>
    <source>
        <strain evidence="1">BNC1</strain>
    </source>
</reference>
<organism evidence="1">
    <name type="scientific">Chelativorans sp. (strain BNC1)</name>
    <dbReference type="NCBI Taxonomy" id="266779"/>
    <lineage>
        <taxon>Bacteria</taxon>
        <taxon>Pseudomonadati</taxon>
        <taxon>Pseudomonadota</taxon>
        <taxon>Alphaproteobacteria</taxon>
        <taxon>Hyphomicrobiales</taxon>
        <taxon>Phyllobacteriaceae</taxon>
        <taxon>Chelativorans</taxon>
    </lineage>
</organism>
<dbReference type="AlphaFoldDB" id="Q11IZ6"/>
<evidence type="ECO:0000313" key="1">
    <source>
        <dbReference type="EMBL" id="ABG62629.1"/>
    </source>
</evidence>
<dbReference type="EMBL" id="CP000390">
    <property type="protein sequence ID" value="ABG62629.1"/>
    <property type="molecule type" value="Genomic_DNA"/>
</dbReference>
<dbReference type="OrthoDB" id="7768569at2"/>
<protein>
    <submittedName>
        <fullName evidence="1">Uncharacterized protein</fullName>
    </submittedName>
</protein>
<dbReference type="eggNOG" id="ENOG502ZYIP">
    <property type="taxonomic scope" value="Bacteria"/>
</dbReference>
<gene>
    <name evidence="1" type="ordered locus">Meso_1233</name>
</gene>
<dbReference type="HOGENOM" id="CLU_1401473_0_0_5"/>
<proteinExistence type="predicted"/>
<dbReference type="KEGG" id="mes:Meso_1233"/>
<sequence>MATAEAILDKLSRPHVQRAIFAYVDLPSGERRLHTGMGQQEIGGHVWEGVSDPFGGQIVSIGSIEEPWFGHAPVVDVVVSGANRQWLKQMWDEREPLDGARCDIFFATFDAETGEVLLDLEELVPGRITAPRFSFMGAAIRFIQLKIASVFEGLNFPAVDSAWSPSGQRARYPGDKGMDYINAKIIEFYKGGED</sequence>
<name>Q11IZ6_CHESB</name>
<accession>Q11IZ6</accession>